<organism evidence="10 11">
    <name type="scientific">Folsomia candida</name>
    <name type="common">Springtail</name>
    <dbReference type="NCBI Taxonomy" id="158441"/>
    <lineage>
        <taxon>Eukaryota</taxon>
        <taxon>Metazoa</taxon>
        <taxon>Ecdysozoa</taxon>
        <taxon>Arthropoda</taxon>
        <taxon>Hexapoda</taxon>
        <taxon>Collembola</taxon>
        <taxon>Entomobryomorpha</taxon>
        <taxon>Isotomoidea</taxon>
        <taxon>Isotomidae</taxon>
        <taxon>Proisotominae</taxon>
        <taxon>Folsomia</taxon>
    </lineage>
</organism>
<dbReference type="GO" id="GO:0035721">
    <property type="term" value="P:intraciliary retrograde transport"/>
    <property type="evidence" value="ECO:0007669"/>
    <property type="project" value="InterPro"/>
</dbReference>
<keyword evidence="2" id="KW-0853">WD repeat</keyword>
<dbReference type="EMBL" id="LNIX01000002">
    <property type="protein sequence ID" value="OXA58963.1"/>
    <property type="molecule type" value="Genomic_DNA"/>
</dbReference>
<proteinExistence type="predicted"/>
<dbReference type="PANTHER" id="PTHR14920">
    <property type="entry name" value="OSMOTIC AVOIDANCE ABNORMAL PROTEIN 1/WD REPEAT MEMBRANE PROTEIN"/>
    <property type="match status" value="1"/>
</dbReference>
<dbReference type="Gene3D" id="2.130.10.10">
    <property type="entry name" value="YVTN repeat-like/Quinoprotein amine dehydrogenase"/>
    <property type="match status" value="1"/>
</dbReference>
<evidence type="ECO:0000256" key="1">
    <source>
        <dbReference type="ARBA" id="ARBA00004138"/>
    </source>
</evidence>
<dbReference type="Proteomes" id="UP000198287">
    <property type="component" value="Unassembled WGS sequence"/>
</dbReference>
<reference evidence="10 11" key="1">
    <citation type="submission" date="2015-12" db="EMBL/GenBank/DDBJ databases">
        <title>The genome of Folsomia candida.</title>
        <authorList>
            <person name="Faddeeva A."/>
            <person name="Derks M.F."/>
            <person name="Anvar Y."/>
            <person name="Smit S."/>
            <person name="Van Straalen N."/>
            <person name="Roelofs D."/>
        </authorList>
    </citation>
    <scope>NUCLEOTIDE SEQUENCE [LARGE SCALE GENOMIC DNA]</scope>
    <source>
        <strain evidence="10 11">VU population</strain>
        <tissue evidence="10">Whole body</tissue>
    </source>
</reference>
<name>A0A226EMQ7_FOLCA</name>
<dbReference type="GO" id="GO:0005929">
    <property type="term" value="C:cilium"/>
    <property type="evidence" value="ECO:0007669"/>
    <property type="project" value="UniProtKB-SubCell"/>
</dbReference>
<feature type="domain" description="WDR19 WD40 repeat" evidence="7">
    <location>
        <begin position="376"/>
        <end position="661"/>
    </location>
</feature>
<dbReference type="InterPro" id="IPR057855">
    <property type="entry name" value="Beta-prop_WDR19_1st"/>
</dbReference>
<comment type="subcellular location">
    <subcellularLocation>
        <location evidence="1">Cell projection</location>
        <location evidence="1">Cilium</location>
    </subcellularLocation>
</comment>
<evidence type="ECO:0000256" key="3">
    <source>
        <dbReference type="ARBA" id="ARBA00022737"/>
    </source>
</evidence>
<accession>A0A226EMQ7</accession>
<evidence type="ECO:0000256" key="4">
    <source>
        <dbReference type="ARBA" id="ARBA00023069"/>
    </source>
</evidence>
<dbReference type="OrthoDB" id="10250638at2759"/>
<keyword evidence="3" id="KW-0677">Repeat</keyword>
<feature type="domain" description="WDR19 first beta-propeller" evidence="8">
    <location>
        <begin position="24"/>
        <end position="355"/>
    </location>
</feature>
<evidence type="ECO:0000313" key="10">
    <source>
        <dbReference type="EMBL" id="OXA58963.1"/>
    </source>
</evidence>
<dbReference type="OMA" id="NDMLTHT"/>
<dbReference type="GO" id="GO:0060271">
    <property type="term" value="P:cilium assembly"/>
    <property type="evidence" value="ECO:0007669"/>
    <property type="project" value="TreeGrafter"/>
</dbReference>
<feature type="domain" description="IF140/IFT172/WDR19 TPR" evidence="9">
    <location>
        <begin position="727"/>
        <end position="863"/>
    </location>
</feature>
<evidence type="ECO:0000256" key="2">
    <source>
        <dbReference type="ARBA" id="ARBA00022574"/>
    </source>
</evidence>
<evidence type="ECO:0000313" key="11">
    <source>
        <dbReference type="Proteomes" id="UP000198287"/>
    </source>
</evidence>
<dbReference type="Gene3D" id="1.25.40.470">
    <property type="match status" value="2"/>
</dbReference>
<dbReference type="Pfam" id="PF23389">
    <property type="entry name" value="Beta-prop_WDR19_1st"/>
    <property type="match status" value="1"/>
</dbReference>
<comment type="caution">
    <text evidence="10">The sequence shown here is derived from an EMBL/GenBank/DDBJ whole genome shotgun (WGS) entry which is preliminary data.</text>
</comment>
<evidence type="ECO:0000259" key="9">
    <source>
        <dbReference type="Pfam" id="PF24762"/>
    </source>
</evidence>
<dbReference type="InterPro" id="IPR011990">
    <property type="entry name" value="TPR-like_helical_dom_sf"/>
</dbReference>
<dbReference type="InterPro" id="IPR056168">
    <property type="entry name" value="TPR_IF140/IFT172/WDR19"/>
</dbReference>
<dbReference type="InterPro" id="IPR039468">
    <property type="entry name" value="WDR19_WD40_rpt"/>
</dbReference>
<feature type="region of interest" description="Disordered" evidence="6">
    <location>
        <begin position="883"/>
        <end position="913"/>
    </location>
</feature>
<dbReference type="STRING" id="158441.A0A226EMQ7"/>
<dbReference type="PANTHER" id="PTHR14920:SF0">
    <property type="entry name" value="WD REPEAT DOMAIN 19"/>
    <property type="match status" value="1"/>
</dbReference>
<evidence type="ECO:0000256" key="6">
    <source>
        <dbReference type="SAM" id="MobiDB-lite"/>
    </source>
</evidence>
<dbReference type="SUPFAM" id="SSF48452">
    <property type="entry name" value="TPR-like"/>
    <property type="match status" value="1"/>
</dbReference>
<evidence type="ECO:0000259" key="8">
    <source>
        <dbReference type="Pfam" id="PF23389"/>
    </source>
</evidence>
<evidence type="ECO:0000259" key="7">
    <source>
        <dbReference type="Pfam" id="PF15911"/>
    </source>
</evidence>
<dbReference type="Pfam" id="PF24762">
    <property type="entry name" value="TPR_IF140-IFT172"/>
    <property type="match status" value="2"/>
</dbReference>
<feature type="compositionally biased region" description="Basic and acidic residues" evidence="6">
    <location>
        <begin position="888"/>
        <end position="899"/>
    </location>
</feature>
<keyword evidence="4" id="KW-0969">Cilium</keyword>
<dbReference type="SUPFAM" id="SSF69322">
    <property type="entry name" value="Tricorn protease domain 2"/>
    <property type="match status" value="1"/>
</dbReference>
<dbReference type="InterPro" id="IPR015943">
    <property type="entry name" value="WD40/YVTN_repeat-like_dom_sf"/>
</dbReference>
<gene>
    <name evidence="10" type="ORF">Fcan01_04528</name>
</gene>
<feature type="domain" description="IF140/IFT172/WDR19 TPR" evidence="9">
    <location>
        <begin position="936"/>
        <end position="1171"/>
    </location>
</feature>
<sequence length="1464" mass="164395">MTSNAQLKKVVTIKNDKGHSAPAMCAWQKCSGNYLALRFEGVHVIFIYDRQGKLFKKIPIATNCTALEWDADGDVLAIMIETPGTLVLWEAHSSKMLELDTSLREVSTAISWSCVGKTLALGTMKGNIMVYDHRTMRKIPVLGTHSKKIVCAKWSRDAVLAFGTIEEQISLNTKTGETLRHLQLRGNPSDLQFGFIKEDQTSSVTTDNAISCIVGDRTLYLLKYDDPAATSPMELGFQARYGNILSHFWHGDGYIVVIFVGGFIVLLSSHYKEIGTELVLCEMKEDIVRHAVLNVQRGWISICCGASTLQIHEAAEPKRTLGITEVSDDEGRVRQIVRSQWTDDGQLLSVNSAVGDVVIYLTSVPMMGGANFSQLAAMSSLTDCSLYSFISTTGQPAKEFEFAFEAQPNLVVLGQIHLAAIIHSSAYLYNTRKDINLFSNTPSHKKEFNSNITEFVINQTYCAARCGSVAHLHRIEGNGTEKTDVKTFPEPNARGFKITAMAMAKEVFLYGGETGQVKMFHLDQFTEIMMIEIATQAPLKGIYTDASGGQTVLVDKHNSGFYFDILRPNDNDSSLCKTLPNFPPRVDGVHFDMDVNCRHIFLVFSNNVTKFQLYSGWKDAGKGNDIEFVGYFEPFKHNPEYRPICFKRGVVCALTGTGRIERSKSLYQQQFQLDETISLATIASSSSMVGSSSDQAQKLNIIKGLVNLRLFTEAYELCCVNSERSDSSTNWEYLAEAALEFGQLEVASKAQLKLGNIGMVISIRRMMDEAEDLNALQGEVAMMKGDFDLAEAKYLEAGLRDKALELRRDLQEWDKAMEMAEKFNSPLISEIAREYAAVFEYNQDYSSALALYQKAKQKFVGGRIMNMKQAMNQVVTNSMAPIAGQDNEEPRGGSGDAKRSPIPSTGNNQTERDTKILLDIDKGLARMYIRNGMDSDAVELITSISSKKDVSFVKECARIFEAEKKYEKAAKLYLESSEETRAATCYIKLKQFPKAEEILKRKPAPEIWRQMAKAKEAEGNIIEAARAYSFAYDFENGIRLYLTLGIPEEAATLARMSDDPQDAVKVALYYLEKGDLDEALMYLVRSECYHDALANAFKYGKTEYYVDFVFNHFKGEYPEGFSPGLAQVAADFESKKDHFRAGKCYQYLKQYGKSFNCLQRAAHNRVQANEEEVMVALIHTVVYADDDDMSRQLVEFLLGETDGAPKDPFYLHYYYVMAEKFSEASKTALIVSRSYQDSGSFLEARNSVFDSMCWLKNSSGKYSKDTIDQFNQTQSYMILRVLLNQKEKNIPARIITRIFDNISRFKKACPGLLLAGVNACQQANLKQSARQMAFTLIKDYKTQLDDKFRPAIEQLVRKTAKVDFVDEPDTVSPCPYCNQGVEDFSLNCKFCKCFIPMCIVTGQHIIKSDIGTCLGCNFPFRFSEMKKFQSLVKECPVCGANWEGNSMKKLNDIRPYLYDNIVVE</sequence>
<protein>
    <submittedName>
        <fullName evidence="10">WD repeat-containing protein 19</fullName>
    </submittedName>
</protein>
<dbReference type="InterPro" id="IPR040379">
    <property type="entry name" value="WDR19/dyf-2"/>
</dbReference>
<dbReference type="GO" id="GO:0030991">
    <property type="term" value="C:intraciliary transport particle A"/>
    <property type="evidence" value="ECO:0007669"/>
    <property type="project" value="TreeGrafter"/>
</dbReference>
<keyword evidence="5" id="KW-0966">Cell projection</keyword>
<keyword evidence="11" id="KW-1185">Reference proteome</keyword>
<evidence type="ECO:0000256" key="5">
    <source>
        <dbReference type="ARBA" id="ARBA00023273"/>
    </source>
</evidence>
<dbReference type="Pfam" id="PF15911">
    <property type="entry name" value="Beta-prop_WDR19_2nd"/>
    <property type="match status" value="1"/>
</dbReference>